<dbReference type="Gene3D" id="3.40.640.10">
    <property type="entry name" value="Type I PLP-dependent aspartate aminotransferase-like (Major domain)"/>
    <property type="match status" value="1"/>
</dbReference>
<name>A0AAP0E643_9MAGN</name>
<reference evidence="4 5" key="1">
    <citation type="submission" date="2024-01" db="EMBL/GenBank/DDBJ databases">
        <title>Genome assemblies of Stephania.</title>
        <authorList>
            <person name="Yang L."/>
        </authorList>
    </citation>
    <scope>NUCLEOTIDE SEQUENCE [LARGE SCALE GENOMIC DNA]</scope>
    <source>
        <strain evidence="4">QJT</strain>
        <tissue evidence="4">Leaf</tissue>
    </source>
</reference>
<keyword evidence="5" id="KW-1185">Reference proteome</keyword>
<feature type="region of interest" description="Disordered" evidence="3">
    <location>
        <begin position="134"/>
        <end position="162"/>
    </location>
</feature>
<dbReference type="InterPro" id="IPR015424">
    <property type="entry name" value="PyrdxlP-dep_Trfase"/>
</dbReference>
<evidence type="ECO:0000256" key="3">
    <source>
        <dbReference type="SAM" id="MobiDB-lite"/>
    </source>
</evidence>
<protein>
    <submittedName>
        <fullName evidence="4">Uncharacterized protein</fullName>
    </submittedName>
</protein>
<comment type="caution">
    <text evidence="4">The sequence shown here is derived from an EMBL/GenBank/DDBJ whole genome shotgun (WGS) entry which is preliminary data.</text>
</comment>
<dbReference type="InterPro" id="IPR015422">
    <property type="entry name" value="PyrdxlP-dep_Trfase_small"/>
</dbReference>
<keyword evidence="2" id="KW-0808">Transferase</keyword>
<dbReference type="EMBL" id="JBBNAE010000011">
    <property type="protein sequence ID" value="KAK9085537.1"/>
    <property type="molecule type" value="Genomic_DNA"/>
</dbReference>
<evidence type="ECO:0000256" key="1">
    <source>
        <dbReference type="ARBA" id="ARBA00022576"/>
    </source>
</evidence>
<dbReference type="GO" id="GO:0009102">
    <property type="term" value="P:biotin biosynthetic process"/>
    <property type="evidence" value="ECO:0007669"/>
    <property type="project" value="TreeGrafter"/>
</dbReference>
<dbReference type="SUPFAM" id="SSF53383">
    <property type="entry name" value="PLP-dependent transferases"/>
    <property type="match status" value="1"/>
</dbReference>
<evidence type="ECO:0000313" key="5">
    <source>
        <dbReference type="Proteomes" id="UP001417504"/>
    </source>
</evidence>
<proteinExistence type="predicted"/>
<dbReference type="AlphaFoldDB" id="A0AAP0E643"/>
<dbReference type="Proteomes" id="UP001417504">
    <property type="component" value="Unassembled WGS sequence"/>
</dbReference>
<evidence type="ECO:0000313" key="4">
    <source>
        <dbReference type="EMBL" id="KAK9085537.1"/>
    </source>
</evidence>
<dbReference type="GO" id="GO:0004015">
    <property type="term" value="F:adenosylmethionine-8-amino-7-oxononanoate transaminase activity"/>
    <property type="evidence" value="ECO:0007669"/>
    <property type="project" value="TreeGrafter"/>
</dbReference>
<keyword evidence="1" id="KW-0032">Aminotransferase</keyword>
<gene>
    <name evidence="4" type="ORF">Sjap_025948</name>
</gene>
<dbReference type="InterPro" id="IPR015421">
    <property type="entry name" value="PyrdxlP-dep_Trfase_major"/>
</dbReference>
<dbReference type="PANTHER" id="PTHR42684:SF3">
    <property type="entry name" value="ADENOSYLMETHIONINE-8-AMINO-7-OXONONANOATE AMINOTRANSFERASE"/>
    <property type="match status" value="1"/>
</dbReference>
<sequence length="448" mass="49407">MRTRYWQESGDRFSYSQNDGNNQLAHRPYVPSRLSHQINSRFVQAITDAHLNVSRVQEKGPISVGPAGFVLFRALIEVPMYHFRRWDSSSSPSECACVPPDEAVEGLGHRDHLTDPTWLGGGKFIFPHRHRGGGSTSSLLDPDHHHPPSLPRDGGGSPVAGQEVAASLAGRLGRKVKAKGWRESPLFLSVTVIEEYLLDLRSHAAAAAKPPPPPFFAAADLSSHAALTPANPYSLSLIAAFIAQPLMGSGGAIPPPTTYFDKIQVVVKKFDILFIADEAPSLMDLLILGILYHVLLHWKQSKYTTKFNCLITAQVETFRSSLFPPTLNGLNVFRERNIIEQVKSISPRLQDGIKALSNIPIIGEIRSTGLVVAIEFTNNKSRSDLFPPEWGKTNEENSISKEKAMQLAQAVVRYYKLSEDKSINLKGYMVGNVLTDDYNEVSSAVFCP</sequence>
<organism evidence="4 5">
    <name type="scientific">Stephania japonica</name>
    <dbReference type="NCBI Taxonomy" id="461633"/>
    <lineage>
        <taxon>Eukaryota</taxon>
        <taxon>Viridiplantae</taxon>
        <taxon>Streptophyta</taxon>
        <taxon>Embryophyta</taxon>
        <taxon>Tracheophyta</taxon>
        <taxon>Spermatophyta</taxon>
        <taxon>Magnoliopsida</taxon>
        <taxon>Ranunculales</taxon>
        <taxon>Menispermaceae</taxon>
        <taxon>Menispermoideae</taxon>
        <taxon>Cissampelideae</taxon>
        <taxon>Stephania</taxon>
    </lineage>
</organism>
<accession>A0AAP0E643</accession>
<dbReference type="GO" id="GO:0009448">
    <property type="term" value="P:gamma-aminobutyric acid metabolic process"/>
    <property type="evidence" value="ECO:0007669"/>
    <property type="project" value="TreeGrafter"/>
</dbReference>
<dbReference type="Gene3D" id="3.90.1150.10">
    <property type="entry name" value="Aspartate Aminotransferase, domain 1"/>
    <property type="match status" value="1"/>
</dbReference>
<dbReference type="PANTHER" id="PTHR42684">
    <property type="entry name" value="ADENOSYLMETHIONINE-8-AMINO-7-OXONONANOATE AMINOTRANSFERASE"/>
    <property type="match status" value="1"/>
</dbReference>
<evidence type="ECO:0000256" key="2">
    <source>
        <dbReference type="ARBA" id="ARBA00022679"/>
    </source>
</evidence>